<dbReference type="AlphaFoldDB" id="A0A183TIJ3"/>
<accession>A0A183TIJ3</accession>
<reference evidence="1 2" key="2">
    <citation type="submission" date="2018-11" db="EMBL/GenBank/DDBJ databases">
        <authorList>
            <consortium name="Pathogen Informatics"/>
        </authorList>
    </citation>
    <scope>NUCLEOTIDE SEQUENCE [LARGE SCALE GENOMIC DNA]</scope>
    <source>
        <strain evidence="1 2">NST_G2</strain>
    </source>
</reference>
<evidence type="ECO:0000313" key="1">
    <source>
        <dbReference type="EMBL" id="VDM02677.1"/>
    </source>
</evidence>
<keyword evidence="2" id="KW-1185">Reference proteome</keyword>
<evidence type="ECO:0000313" key="3">
    <source>
        <dbReference type="WBParaSite" id="SSLN_0001690801-mRNA-1"/>
    </source>
</evidence>
<dbReference type="WBParaSite" id="SSLN_0001690801-mRNA-1">
    <property type="protein sequence ID" value="SSLN_0001690801-mRNA-1"/>
    <property type="gene ID" value="SSLN_0001690801"/>
</dbReference>
<gene>
    <name evidence="1" type="ORF">SSLN_LOCUS16291</name>
</gene>
<sequence length="42" mass="5013">MLSNRKFVRGEQQHSVFYPRGLQFRHKGRLCPSSWCGRVYSL</sequence>
<name>A0A183TIJ3_SCHSO</name>
<protein>
    <submittedName>
        <fullName evidence="1 3">Uncharacterized protein</fullName>
    </submittedName>
</protein>
<reference evidence="3" key="1">
    <citation type="submission" date="2016-06" db="UniProtKB">
        <authorList>
            <consortium name="WormBaseParasite"/>
        </authorList>
    </citation>
    <scope>IDENTIFICATION</scope>
</reference>
<evidence type="ECO:0000313" key="2">
    <source>
        <dbReference type="Proteomes" id="UP000275846"/>
    </source>
</evidence>
<dbReference type="EMBL" id="UYSU01040919">
    <property type="protein sequence ID" value="VDM02677.1"/>
    <property type="molecule type" value="Genomic_DNA"/>
</dbReference>
<organism evidence="3">
    <name type="scientific">Schistocephalus solidus</name>
    <name type="common">Tapeworm</name>
    <dbReference type="NCBI Taxonomy" id="70667"/>
    <lineage>
        <taxon>Eukaryota</taxon>
        <taxon>Metazoa</taxon>
        <taxon>Spiralia</taxon>
        <taxon>Lophotrochozoa</taxon>
        <taxon>Platyhelminthes</taxon>
        <taxon>Cestoda</taxon>
        <taxon>Eucestoda</taxon>
        <taxon>Diphyllobothriidea</taxon>
        <taxon>Diphyllobothriidae</taxon>
        <taxon>Schistocephalus</taxon>
    </lineage>
</organism>
<dbReference type="Proteomes" id="UP000275846">
    <property type="component" value="Unassembled WGS sequence"/>
</dbReference>
<proteinExistence type="predicted"/>